<protein>
    <submittedName>
        <fullName evidence="2">DUF4352 domain-containing protein</fullName>
    </submittedName>
</protein>
<dbReference type="AlphaFoldDB" id="A0A5B8ZB91"/>
<dbReference type="KEGG" id="bda:FSZ17_10495"/>
<sequence length="275" mass="30731">MIFILFILSTFVTACSSDSTSSSSGNSEIKDTKKQEAKESGKLLTHDEFIKMLSDPKKHKGSKVEFYAKVFVEPEKDEDGTYLQAYADNNSDRNIIIGIGDPNLDVATEDVIFVSGTVEDLFEGENLMGGTVTAPVIKADKIEMTDYATAFAPAIKTVDVNKEINQHDYILKLNKVEIADSETRLYITITNNSKDNISFYSFNSKMVVGNQQFEPEDNYEANYPEIQSDILSGVTSEGIIRFPAIPESGELRILLEGSSENWDLDFTPFEFQINY</sequence>
<evidence type="ECO:0000313" key="3">
    <source>
        <dbReference type="Proteomes" id="UP000321555"/>
    </source>
</evidence>
<feature type="compositionally biased region" description="Basic and acidic residues" evidence="1">
    <location>
        <begin position="28"/>
        <end position="39"/>
    </location>
</feature>
<dbReference type="EMBL" id="CP042593">
    <property type="protein sequence ID" value="QED50087.1"/>
    <property type="molecule type" value="Genomic_DNA"/>
</dbReference>
<evidence type="ECO:0000256" key="1">
    <source>
        <dbReference type="SAM" id="MobiDB-lite"/>
    </source>
</evidence>
<keyword evidence="3" id="KW-1185">Reference proteome</keyword>
<name>A0A5B8ZB91_CYTDA</name>
<accession>A0A5B8ZB91</accession>
<dbReference type="Proteomes" id="UP000321555">
    <property type="component" value="Chromosome"/>
</dbReference>
<dbReference type="STRING" id="1742359.GCA_001439625_00541"/>
<reference evidence="3" key="1">
    <citation type="submission" date="2019-08" db="EMBL/GenBank/DDBJ databases">
        <authorList>
            <person name="Zheng X."/>
        </authorList>
    </citation>
    <scope>NUCLEOTIDE SEQUENCE [LARGE SCALE GENOMIC DNA]</scope>
    <source>
        <strain evidence="3">FJAT-25496</strain>
    </source>
</reference>
<dbReference type="OrthoDB" id="517663at2"/>
<organism evidence="2 3">
    <name type="scientific">Cytobacillus dafuensis</name>
    <name type="common">Bacillus dafuensis</name>
    <dbReference type="NCBI Taxonomy" id="1742359"/>
    <lineage>
        <taxon>Bacteria</taxon>
        <taxon>Bacillati</taxon>
        <taxon>Bacillota</taxon>
        <taxon>Bacilli</taxon>
        <taxon>Bacillales</taxon>
        <taxon>Bacillaceae</taxon>
        <taxon>Cytobacillus</taxon>
    </lineage>
</organism>
<evidence type="ECO:0000313" key="2">
    <source>
        <dbReference type="EMBL" id="QED50087.1"/>
    </source>
</evidence>
<proteinExistence type="predicted"/>
<feature type="compositionally biased region" description="Low complexity" evidence="1">
    <location>
        <begin position="16"/>
        <end position="27"/>
    </location>
</feature>
<gene>
    <name evidence="2" type="ORF">FSZ17_10495</name>
</gene>
<feature type="region of interest" description="Disordered" evidence="1">
    <location>
        <begin position="16"/>
        <end position="39"/>
    </location>
</feature>